<dbReference type="GO" id="GO:0004301">
    <property type="term" value="F:epoxide hydrolase activity"/>
    <property type="evidence" value="ECO:0007669"/>
    <property type="project" value="UniProtKB-ARBA"/>
</dbReference>
<dbReference type="Gene3D" id="3.40.50.1820">
    <property type="entry name" value="alpha/beta hydrolase"/>
    <property type="match status" value="1"/>
</dbReference>
<dbReference type="STRING" id="7574.A0A1S3HRG0"/>
<organism evidence="5 6">
    <name type="scientific">Lingula anatina</name>
    <name type="common">Brachiopod</name>
    <name type="synonym">Lingula unguis</name>
    <dbReference type="NCBI Taxonomy" id="7574"/>
    <lineage>
        <taxon>Eukaryota</taxon>
        <taxon>Metazoa</taxon>
        <taxon>Spiralia</taxon>
        <taxon>Lophotrochozoa</taxon>
        <taxon>Brachiopoda</taxon>
        <taxon>Linguliformea</taxon>
        <taxon>Lingulata</taxon>
        <taxon>Lingulida</taxon>
        <taxon>Linguloidea</taxon>
        <taxon>Lingulidae</taxon>
        <taxon>Lingula</taxon>
    </lineage>
</organism>
<evidence type="ECO:0000256" key="1">
    <source>
        <dbReference type="ARBA" id="ARBA00022801"/>
    </source>
</evidence>
<gene>
    <name evidence="6" type="primary">LOC106157464</name>
</gene>
<evidence type="ECO:0000313" key="6">
    <source>
        <dbReference type="RefSeq" id="XP_013388618.1"/>
    </source>
</evidence>
<protein>
    <submittedName>
        <fullName evidence="6">Epoxide hydrolase 4</fullName>
    </submittedName>
</protein>
<evidence type="ECO:0000256" key="3">
    <source>
        <dbReference type="SAM" id="Phobius"/>
    </source>
</evidence>
<reference evidence="6" key="1">
    <citation type="submission" date="2025-08" db="UniProtKB">
        <authorList>
            <consortium name="RefSeq"/>
        </authorList>
    </citation>
    <scope>IDENTIFICATION</scope>
    <source>
        <tissue evidence="6">Gonads</tissue>
    </source>
</reference>
<keyword evidence="5" id="KW-1185">Reference proteome</keyword>
<dbReference type="OMA" id="YRWMVRS"/>
<dbReference type="GeneID" id="106157464"/>
<dbReference type="InterPro" id="IPR000073">
    <property type="entry name" value="AB_hydrolase_1"/>
</dbReference>
<accession>A0A1S3HRG0</accession>
<sequence length="358" mass="41470">MGVVTAVKVFLGFAVVYTIASFWSVVIVLPILLKGFMSSPIRFFQRRRREIKPACLNDPSLGTHTYVRLQGLRMHCVVNGKEGKPLMLFVHGFPEGWYSWRHQLREFGQDYRCVAIDMRGYGETDKPPNVSDYTMDKLTGDIKQLIPALGYESCVLVSHDWGGVIAWAFAEKYPDMVDKLITMNAPHRKAFADIMNHNKKQLFMSWYIFFFQLPWFPEFLISHNDYDILQKSFRGADGKVIGSMTPEDLEAYTYCFSQPNTLTSAINYYRASMRTSIWQQAQPREGKREGSGKITVPVLTIWGDADKALHKDLPELARKYNTDYTLKYIHGCSHWTQQERPDVVNEMMKEFLKRKKLE</sequence>
<keyword evidence="3" id="KW-0812">Transmembrane</keyword>
<proteinExistence type="inferred from homology"/>
<dbReference type="InterPro" id="IPR029058">
    <property type="entry name" value="AB_hydrolase_fold"/>
</dbReference>
<dbReference type="AlphaFoldDB" id="A0A1S3HRG0"/>
<dbReference type="KEGG" id="lak:106157464"/>
<dbReference type="PRINTS" id="PR00111">
    <property type="entry name" value="ABHYDROLASE"/>
</dbReference>
<keyword evidence="3" id="KW-1133">Transmembrane helix</keyword>
<dbReference type="SUPFAM" id="SSF53474">
    <property type="entry name" value="alpha/beta-Hydrolases"/>
    <property type="match status" value="1"/>
</dbReference>
<dbReference type="RefSeq" id="XP_013388618.1">
    <property type="nucleotide sequence ID" value="XM_013533164.1"/>
</dbReference>
<keyword evidence="1 6" id="KW-0378">Hydrolase</keyword>
<dbReference type="InParanoid" id="A0A1S3HRG0"/>
<dbReference type="InterPro" id="IPR000639">
    <property type="entry name" value="Epox_hydrolase-like"/>
</dbReference>
<feature type="domain" description="AB hydrolase-1" evidence="4">
    <location>
        <begin position="85"/>
        <end position="215"/>
    </location>
</feature>
<feature type="transmembrane region" description="Helical" evidence="3">
    <location>
        <begin position="6"/>
        <end position="33"/>
    </location>
</feature>
<name>A0A1S3HRG0_LINAN</name>
<evidence type="ECO:0000259" key="4">
    <source>
        <dbReference type="Pfam" id="PF00561"/>
    </source>
</evidence>
<dbReference type="PANTHER" id="PTHR43329">
    <property type="entry name" value="EPOXIDE HYDROLASE"/>
    <property type="match status" value="1"/>
</dbReference>
<dbReference type="PRINTS" id="PR00412">
    <property type="entry name" value="EPOXHYDRLASE"/>
</dbReference>
<evidence type="ECO:0000256" key="2">
    <source>
        <dbReference type="ARBA" id="ARBA00038334"/>
    </source>
</evidence>
<dbReference type="OrthoDB" id="408373at2759"/>
<keyword evidence="3" id="KW-0472">Membrane</keyword>
<dbReference type="Proteomes" id="UP000085678">
    <property type="component" value="Unplaced"/>
</dbReference>
<evidence type="ECO:0000313" key="5">
    <source>
        <dbReference type="Proteomes" id="UP000085678"/>
    </source>
</evidence>
<comment type="similarity">
    <text evidence="2">Belongs to the AB hydrolase superfamily. Epoxide hydrolase family.</text>
</comment>
<dbReference type="Pfam" id="PF00561">
    <property type="entry name" value="Abhydrolase_1"/>
    <property type="match status" value="1"/>
</dbReference>